<reference evidence="10" key="2">
    <citation type="submission" date="2025-09" db="UniProtKB">
        <authorList>
            <consortium name="Ensembl"/>
        </authorList>
    </citation>
    <scope>IDENTIFICATION</scope>
</reference>
<organism evidence="10 11">
    <name type="scientific">Paramormyrops kingsleyae</name>
    <dbReference type="NCBI Taxonomy" id="1676925"/>
    <lineage>
        <taxon>Eukaryota</taxon>
        <taxon>Metazoa</taxon>
        <taxon>Chordata</taxon>
        <taxon>Craniata</taxon>
        <taxon>Vertebrata</taxon>
        <taxon>Euteleostomi</taxon>
        <taxon>Actinopterygii</taxon>
        <taxon>Neopterygii</taxon>
        <taxon>Teleostei</taxon>
        <taxon>Osteoglossocephala</taxon>
        <taxon>Osteoglossomorpha</taxon>
        <taxon>Osteoglossiformes</taxon>
        <taxon>Mormyridae</taxon>
        <taxon>Paramormyrops</taxon>
    </lineage>
</organism>
<feature type="transmembrane region" description="Helical" evidence="9">
    <location>
        <begin position="46"/>
        <end position="66"/>
    </location>
</feature>
<evidence type="ECO:0000256" key="3">
    <source>
        <dbReference type="ARBA" id="ARBA00022692"/>
    </source>
</evidence>
<keyword evidence="11" id="KW-1185">Reference proteome</keyword>
<name>A0A3B3Q8J0_9TELE</name>
<dbReference type="CTD" id="255043"/>
<proteinExistence type="inferred from homology"/>
<evidence type="ECO:0000256" key="4">
    <source>
        <dbReference type="ARBA" id="ARBA00022989"/>
    </source>
</evidence>
<comment type="subcellular location">
    <subcellularLocation>
        <location evidence="1">Membrane</location>
        <topology evidence="1">Multi-pass membrane protein</topology>
    </subcellularLocation>
</comment>
<evidence type="ECO:0000256" key="5">
    <source>
        <dbReference type="ARBA" id="ARBA00023136"/>
    </source>
</evidence>
<dbReference type="Ensembl" id="ENSPKIT00000026939.1">
    <property type="protein sequence ID" value="ENSPKIP00000002982.1"/>
    <property type="gene ID" value="ENSPKIG00000020675.1"/>
</dbReference>
<keyword evidence="5 9" id="KW-0472">Membrane</keyword>
<dbReference type="GO" id="GO:0016020">
    <property type="term" value="C:membrane"/>
    <property type="evidence" value="ECO:0007669"/>
    <property type="project" value="UniProtKB-SubCell"/>
</dbReference>
<dbReference type="InterPro" id="IPR012506">
    <property type="entry name" value="TMEM86B-like"/>
</dbReference>
<dbReference type="OrthoDB" id="2133758at2759"/>
<keyword evidence="4 9" id="KW-1133">Transmembrane helix</keyword>
<feature type="transmembrane region" description="Helical" evidence="9">
    <location>
        <begin position="99"/>
        <end position="116"/>
    </location>
</feature>
<dbReference type="Pfam" id="PF07947">
    <property type="entry name" value="YhhN"/>
    <property type="match status" value="1"/>
</dbReference>
<dbReference type="PANTHER" id="PTHR31885:SF11">
    <property type="entry name" value="TRANSMEMBRANE PROTEIN 86B"/>
    <property type="match status" value="1"/>
</dbReference>
<dbReference type="Proteomes" id="UP000261540">
    <property type="component" value="Unplaced"/>
</dbReference>
<dbReference type="GO" id="GO:0047408">
    <property type="term" value="F:alkenylglycerophosphocholine hydrolase activity"/>
    <property type="evidence" value="ECO:0007669"/>
    <property type="project" value="UniProtKB-EC"/>
</dbReference>
<dbReference type="GeneTree" id="ENSGT00390000007101"/>
<evidence type="ECO:0000256" key="9">
    <source>
        <dbReference type="SAM" id="Phobius"/>
    </source>
</evidence>
<sequence>MDILETDAYDRRQRRATSVFLFLSLLPFFLSSSAYFYLWIPESSPSVFAAAVKSIPVISLAAVVLCYQGGRSLWGVAGGLLFSAGGDICLIWHEMFIYGLTLFAVAHVLYSAAFLSHRYSPAPCSCTSVFLSIPLWLLGAGVYFYMYPNLQKQEDADVITLAVAGYTLLIVTMATLAVRTHRPSTFLGSLIFMVSDLSLALQVFKMIDQAPAGRAVVMTTYYLAQLLIAVGDVTADGDKGGGLGKRKRM</sequence>
<comment type="catalytic activity">
    <reaction evidence="8">
        <text>a 1-O-(1Z-alkenyl)-sn-glycero-3-phosphocholine + H2O = a 2,3-saturated aldehyde + sn-glycerol 3-phosphocholine</text>
        <dbReference type="Rhea" id="RHEA:22544"/>
        <dbReference type="ChEBI" id="CHEBI:15377"/>
        <dbReference type="ChEBI" id="CHEBI:16870"/>
        <dbReference type="ChEBI" id="CHEBI:73359"/>
        <dbReference type="ChEBI" id="CHEBI:77287"/>
        <dbReference type="EC" id="3.3.2.2"/>
    </reaction>
</comment>
<evidence type="ECO:0000313" key="10">
    <source>
        <dbReference type="Ensembl" id="ENSPKIP00000002982.1"/>
    </source>
</evidence>
<keyword evidence="3 9" id="KW-0812">Transmembrane</keyword>
<evidence type="ECO:0000256" key="1">
    <source>
        <dbReference type="ARBA" id="ARBA00004141"/>
    </source>
</evidence>
<protein>
    <recommendedName>
        <fullName evidence="6">lysoplasmalogenase</fullName>
        <ecNumber evidence="6">3.3.2.2</ecNumber>
    </recommendedName>
</protein>
<feature type="transmembrane region" description="Helical" evidence="9">
    <location>
        <begin position="20"/>
        <end position="40"/>
    </location>
</feature>
<feature type="transmembrane region" description="Helical" evidence="9">
    <location>
        <begin position="128"/>
        <end position="146"/>
    </location>
</feature>
<evidence type="ECO:0000256" key="8">
    <source>
        <dbReference type="ARBA" id="ARBA00049560"/>
    </source>
</evidence>
<dbReference type="KEGG" id="pki:111836845"/>
<evidence type="ECO:0000313" key="11">
    <source>
        <dbReference type="Proteomes" id="UP000261540"/>
    </source>
</evidence>
<feature type="transmembrane region" description="Helical" evidence="9">
    <location>
        <begin position="158"/>
        <end position="178"/>
    </location>
</feature>
<evidence type="ECO:0000256" key="2">
    <source>
        <dbReference type="ARBA" id="ARBA00007375"/>
    </source>
</evidence>
<dbReference type="PANTHER" id="PTHR31885">
    <property type="entry name" value="GH04784P"/>
    <property type="match status" value="1"/>
</dbReference>
<comment type="catalytic activity">
    <reaction evidence="7">
        <text>a 1-O-(1Z-alkenyl)-sn-glycero-3-phosphoethanolamine + H2O = a 2,3-saturated aldehyde + sn-glycero-3-phosphoethanolamine</text>
        <dbReference type="Rhea" id="RHEA:16905"/>
        <dbReference type="ChEBI" id="CHEBI:15377"/>
        <dbReference type="ChEBI" id="CHEBI:73359"/>
        <dbReference type="ChEBI" id="CHEBI:77288"/>
        <dbReference type="ChEBI" id="CHEBI:143890"/>
        <dbReference type="EC" id="3.3.2.2"/>
    </reaction>
</comment>
<evidence type="ECO:0000256" key="7">
    <source>
        <dbReference type="ARBA" id="ARBA00049458"/>
    </source>
</evidence>
<dbReference type="STRING" id="1676925.ENSPKIP00000002982"/>
<comment type="similarity">
    <text evidence="2">Belongs to the TMEM86 family.</text>
</comment>
<evidence type="ECO:0000256" key="6">
    <source>
        <dbReference type="ARBA" id="ARBA00035673"/>
    </source>
</evidence>
<reference evidence="10" key="1">
    <citation type="submission" date="2025-08" db="UniProtKB">
        <authorList>
            <consortium name="Ensembl"/>
        </authorList>
    </citation>
    <scope>IDENTIFICATION</scope>
</reference>
<dbReference type="AlphaFoldDB" id="A0A3B3Q8J0"/>
<dbReference type="EC" id="3.3.2.2" evidence="6"/>
<accession>A0A3B3Q8J0</accession>
<feature type="transmembrane region" description="Helical" evidence="9">
    <location>
        <begin position="185"/>
        <end position="204"/>
    </location>
</feature>
<feature type="transmembrane region" description="Helical" evidence="9">
    <location>
        <begin position="73"/>
        <end position="93"/>
    </location>
</feature>